<dbReference type="Pfam" id="PF03215">
    <property type="entry name" value="Rad17"/>
    <property type="match status" value="2"/>
</dbReference>
<feature type="region of interest" description="Disordered" evidence="8">
    <location>
        <begin position="1"/>
        <end position="28"/>
    </location>
</feature>
<evidence type="ECO:0000256" key="6">
    <source>
        <dbReference type="ARBA" id="ARBA00023242"/>
    </source>
</evidence>
<dbReference type="eggNOG" id="KOG1970">
    <property type="taxonomic scope" value="Eukaryota"/>
</dbReference>
<evidence type="ECO:0000256" key="1">
    <source>
        <dbReference type="ARBA" id="ARBA00004123"/>
    </source>
</evidence>
<evidence type="ECO:0000313" key="10">
    <source>
        <dbReference type="CGD" id="CAL0000169890"/>
    </source>
</evidence>
<dbReference type="KEGG" id="cdu:CD36_42580"/>
<keyword evidence="12" id="KW-1185">Reference proteome</keyword>
<feature type="region of interest" description="Disordered" evidence="8">
    <location>
        <begin position="329"/>
        <end position="356"/>
    </location>
</feature>
<evidence type="ECO:0000256" key="5">
    <source>
        <dbReference type="ARBA" id="ARBA00022840"/>
    </source>
</evidence>
<evidence type="ECO:0000259" key="9">
    <source>
        <dbReference type="Pfam" id="PF25812"/>
    </source>
</evidence>
<dbReference type="GO" id="GO:0003689">
    <property type="term" value="F:DNA clamp loader activity"/>
    <property type="evidence" value="ECO:0007669"/>
    <property type="project" value="TreeGrafter"/>
</dbReference>
<comment type="similarity">
    <text evidence="2">Belongs to the rad17/RAD24 family.</text>
</comment>
<dbReference type="Gene3D" id="3.40.50.300">
    <property type="entry name" value="P-loop containing nucleotide triphosphate hydrolases"/>
    <property type="match status" value="1"/>
</dbReference>
<evidence type="ECO:0000313" key="11">
    <source>
        <dbReference type="EMBL" id="CAX42137.1"/>
    </source>
</evidence>
<keyword evidence="4" id="KW-0227">DNA damage</keyword>
<organism evidence="11 12">
    <name type="scientific">Candida dubliniensis (strain CD36 / ATCC MYA-646 / CBS 7987 / NCPF 3949 / NRRL Y-17841)</name>
    <name type="common">Yeast</name>
    <dbReference type="NCBI Taxonomy" id="573826"/>
    <lineage>
        <taxon>Eukaryota</taxon>
        <taxon>Fungi</taxon>
        <taxon>Dikarya</taxon>
        <taxon>Ascomycota</taxon>
        <taxon>Saccharomycotina</taxon>
        <taxon>Pichiomycetes</taxon>
        <taxon>Debaryomycetaceae</taxon>
        <taxon>Candida/Lodderomyces clade</taxon>
        <taxon>Candida</taxon>
    </lineage>
</organism>
<dbReference type="InterPro" id="IPR004582">
    <property type="entry name" value="Checkpoint_prot_Rad17_Rad24"/>
</dbReference>
<dbReference type="GO" id="GO:0005634">
    <property type="term" value="C:nucleus"/>
    <property type="evidence" value="ECO:0007669"/>
    <property type="project" value="UniProtKB-SubCell"/>
</dbReference>
<evidence type="ECO:0000313" key="12">
    <source>
        <dbReference type="Proteomes" id="UP000002605"/>
    </source>
</evidence>
<feature type="domain" description="Checkpoint protein RAD24-like helical bundle" evidence="9">
    <location>
        <begin position="306"/>
        <end position="458"/>
    </location>
</feature>
<proteinExistence type="inferred from homology"/>
<reference evidence="11 12" key="1">
    <citation type="journal article" date="2009" name="Genome Res.">
        <title>Comparative genomics of the fungal pathogens Candida dubliniensis and Candida albicans.</title>
        <authorList>
            <person name="Jackson A.P."/>
            <person name="Gamble J.A."/>
            <person name="Yeomans T."/>
            <person name="Moran G.P."/>
            <person name="Saunders D."/>
            <person name="Harris D."/>
            <person name="Aslett M."/>
            <person name="Barrell J.F."/>
            <person name="Butler G."/>
            <person name="Citiulo F."/>
            <person name="Coleman D.C."/>
            <person name="de Groot P.W.J."/>
            <person name="Goodwin T.J."/>
            <person name="Quail M.A."/>
            <person name="McQuillan J."/>
            <person name="Munro C.A."/>
            <person name="Pain A."/>
            <person name="Poulter R.T."/>
            <person name="Rajandream M.A."/>
            <person name="Renauld H."/>
            <person name="Spiering M.J."/>
            <person name="Tivey A."/>
            <person name="Gow N.A.R."/>
            <person name="Barrell B."/>
            <person name="Sullivan D.J."/>
            <person name="Berriman M."/>
        </authorList>
    </citation>
    <scope>NUCLEOTIDE SEQUENCE [LARGE SCALE GENOMIC DNA]</scope>
    <source>
        <strain evidence="12">CD36 / ATCC MYA-646 / CBS 7987 / NCPF 3949 / NRRL Y-17841</strain>
    </source>
</reference>
<name>B9WFW8_CANDC</name>
<dbReference type="EMBL" id="FM992691">
    <property type="protein sequence ID" value="CAX42137.1"/>
    <property type="molecule type" value="Genomic_DNA"/>
</dbReference>
<gene>
    <name evidence="10" type="ordered locus">Cd36_42580</name>
    <name evidence="11" type="ORF">CD36_42580</name>
</gene>
<dbReference type="CGD" id="CAL0000169890">
    <property type="gene designation" value="Cd36_42580"/>
</dbReference>
<dbReference type="GO" id="GO:0033314">
    <property type="term" value="P:mitotic DNA replication checkpoint signaling"/>
    <property type="evidence" value="ECO:0007669"/>
    <property type="project" value="TreeGrafter"/>
</dbReference>
<feature type="compositionally biased region" description="Acidic residues" evidence="8">
    <location>
        <begin position="340"/>
        <end position="356"/>
    </location>
</feature>
<dbReference type="GO" id="GO:0003682">
    <property type="term" value="F:chromatin binding"/>
    <property type="evidence" value="ECO:0007669"/>
    <property type="project" value="TreeGrafter"/>
</dbReference>
<dbReference type="AlphaFoldDB" id="B9WFW8"/>
<protein>
    <recommendedName>
        <fullName evidence="9">Checkpoint protein RAD24-like helical bundle domain-containing protein</fullName>
    </recommendedName>
</protein>
<dbReference type="Pfam" id="PF25812">
    <property type="entry name" value="RAD24_helical"/>
    <property type="match status" value="1"/>
</dbReference>
<evidence type="ECO:0000256" key="8">
    <source>
        <dbReference type="SAM" id="MobiDB-lite"/>
    </source>
</evidence>
<keyword evidence="3" id="KW-0547">Nucleotide-binding</keyword>
<evidence type="ECO:0000256" key="2">
    <source>
        <dbReference type="ARBA" id="ARBA00006168"/>
    </source>
</evidence>
<accession>B9WFW8</accession>
<comment type="subcellular location">
    <subcellularLocation>
        <location evidence="1">Nucleus</location>
    </subcellularLocation>
</comment>
<dbReference type="SUPFAM" id="SSF52540">
    <property type="entry name" value="P-loop containing nucleoside triphosphate hydrolases"/>
    <property type="match status" value="1"/>
</dbReference>
<dbReference type="PANTHER" id="PTHR12172">
    <property type="entry name" value="CELL CYCLE CHECKPOINT PROTEIN RAD17"/>
    <property type="match status" value="1"/>
</dbReference>
<evidence type="ECO:0000256" key="4">
    <source>
        <dbReference type="ARBA" id="ARBA00022763"/>
    </source>
</evidence>
<feature type="compositionally biased region" description="Polar residues" evidence="8">
    <location>
        <begin position="16"/>
        <end position="28"/>
    </location>
</feature>
<dbReference type="HOGENOM" id="CLU_027373_0_0_1"/>
<dbReference type="OrthoDB" id="10265971at2759"/>
<dbReference type="GO" id="GO:0000077">
    <property type="term" value="P:DNA damage checkpoint signaling"/>
    <property type="evidence" value="ECO:0007669"/>
    <property type="project" value="TreeGrafter"/>
</dbReference>
<keyword evidence="7" id="KW-0131">Cell cycle</keyword>
<keyword evidence="5" id="KW-0067">ATP-binding</keyword>
<sequence length="601" mass="70012">MAPPRRKKPKYEPVDINSSFDEISSDSQGSSFFEHWSIQPSPVKKSETINNNQQWIDKYRPKTINDICINPTKLKQVKDSMMKMINKTSNTRVLILSGPSGSSKSTTVKLLAEELIIVRDAFDSIVIEYNESEDFGNFLQDCRYKSKNVILVEELPNIYHLETLKKFRDAIKHWIYQDDNGFSLPPLIICLTEIEYDSNDLRISYNIENNLTVDTLLGKEIIGLNQVEIIKFNSIANRFLKPTINKIIKQEGILKIINQQVLMRFLDEIFQIGDIRSIIFNLEMWIKNVKQFSSKQKISIDSFMRENSINLFHAIGKIIYSSSKVNIRRSKTSNNNNNNNEEEEKEEEEEGERLDKDDIDYQSIEQVLQSFPEKNMDLLNLSLLENYHIYQDSNYDLELASNIVDDLSVNDIIKLGDIGLRSTRINLSKAKNLSSKRFKSMPSSKLKMKFPRHLKMIKIMNKTKNQINSYRRYLNPQISFEDLNLIDGYYMPIIYNTQKQTKFRYNRLGGKFQEVYADDKIPIDEGEIIYEYDQFEIDIKNKINLDSDMKYSQAINEDIDNMSDPIETDDDLEDVRDITNNESDAFSSDSELELLLTQGKV</sequence>
<dbReference type="PANTHER" id="PTHR12172:SF0">
    <property type="entry name" value="CELL CYCLE CHECKPOINT PROTEIN RAD17"/>
    <property type="match status" value="1"/>
</dbReference>
<evidence type="ECO:0000256" key="7">
    <source>
        <dbReference type="ARBA" id="ARBA00023306"/>
    </source>
</evidence>
<dbReference type="InterPro" id="IPR057927">
    <property type="entry name" value="RAD24-like_helical"/>
</dbReference>
<dbReference type="GO" id="GO:0006281">
    <property type="term" value="P:DNA repair"/>
    <property type="evidence" value="ECO:0007669"/>
    <property type="project" value="InterPro"/>
</dbReference>
<dbReference type="Proteomes" id="UP000002605">
    <property type="component" value="Chromosome 4"/>
</dbReference>
<keyword evidence="6" id="KW-0539">Nucleus</keyword>
<evidence type="ECO:0000256" key="3">
    <source>
        <dbReference type="ARBA" id="ARBA00022741"/>
    </source>
</evidence>
<dbReference type="GO" id="GO:0005524">
    <property type="term" value="F:ATP binding"/>
    <property type="evidence" value="ECO:0007669"/>
    <property type="project" value="UniProtKB-KW"/>
</dbReference>
<dbReference type="RefSeq" id="XP_002419922.1">
    <property type="nucleotide sequence ID" value="XM_002419877.1"/>
</dbReference>
<dbReference type="GeneID" id="8047669"/>
<dbReference type="InterPro" id="IPR027417">
    <property type="entry name" value="P-loop_NTPase"/>
</dbReference>